<dbReference type="EMBL" id="BMRE01000042">
    <property type="protein sequence ID" value="GGU66973.1"/>
    <property type="molecule type" value="Genomic_DNA"/>
</dbReference>
<accession>A0ABQ2V5V1</accession>
<gene>
    <name evidence="2" type="ORF">GCM10010178_68460</name>
</gene>
<comment type="caution">
    <text evidence="2">The sequence shown here is derived from an EMBL/GenBank/DDBJ whole genome shotgun (WGS) entry which is preliminary data.</text>
</comment>
<keyword evidence="3" id="KW-1185">Reference proteome</keyword>
<proteinExistence type="predicted"/>
<feature type="region of interest" description="Disordered" evidence="1">
    <location>
        <begin position="155"/>
        <end position="181"/>
    </location>
</feature>
<sequence>MTAVFYQPASHIDAEWDDVAQILRAAIDERVLCHLGLYSGGCEDMTFDVLGDEGDEGVRDEYVRIGRELSAQIGEIEAELIPVRTGDLIRTVLHASRVTINCDSVVPDQHVIGFAWVEGPSGALSLPEVPRVRRADQLVSGLADKLRERVSLRSQNPGGWLTERPADADDPGAAPTADGSITVHGTATGRYAELCRKAIDLSDLHYIAYCRNGEMIFAFDCFDDRRLGRYFSRMITRAERRQFYADLCRKLPERVGQLGRTASRALNGRLQRVVLDVQQGAIYYYRIGAGHYLVGVTFDQEEVAHADDRLARLAEELRTP</sequence>
<dbReference type="Proteomes" id="UP000649573">
    <property type="component" value="Unassembled WGS sequence"/>
</dbReference>
<evidence type="ECO:0000256" key="1">
    <source>
        <dbReference type="SAM" id="MobiDB-lite"/>
    </source>
</evidence>
<protein>
    <submittedName>
        <fullName evidence="2">Uncharacterized protein</fullName>
    </submittedName>
</protein>
<evidence type="ECO:0000313" key="3">
    <source>
        <dbReference type="Proteomes" id="UP000649573"/>
    </source>
</evidence>
<reference evidence="3" key="1">
    <citation type="journal article" date="2019" name="Int. J. Syst. Evol. Microbiol.">
        <title>The Global Catalogue of Microorganisms (GCM) 10K type strain sequencing project: providing services to taxonomists for standard genome sequencing and annotation.</title>
        <authorList>
            <consortium name="The Broad Institute Genomics Platform"/>
            <consortium name="The Broad Institute Genome Sequencing Center for Infectious Disease"/>
            <person name="Wu L."/>
            <person name="Ma J."/>
        </authorList>
    </citation>
    <scope>NUCLEOTIDE SEQUENCE [LARGE SCALE GENOMIC DNA]</scope>
    <source>
        <strain evidence="3">JCM 3296</strain>
    </source>
</reference>
<evidence type="ECO:0000313" key="2">
    <source>
        <dbReference type="EMBL" id="GGU66973.1"/>
    </source>
</evidence>
<organism evidence="2 3">
    <name type="scientific">Lentzea flava</name>
    <dbReference type="NCBI Taxonomy" id="103732"/>
    <lineage>
        <taxon>Bacteria</taxon>
        <taxon>Bacillati</taxon>
        <taxon>Actinomycetota</taxon>
        <taxon>Actinomycetes</taxon>
        <taxon>Pseudonocardiales</taxon>
        <taxon>Pseudonocardiaceae</taxon>
        <taxon>Lentzea</taxon>
    </lineage>
</organism>
<dbReference type="RefSeq" id="WP_189257898.1">
    <property type="nucleotide sequence ID" value="NZ_BMRE01000042.1"/>
</dbReference>
<name>A0ABQ2V5V1_9PSEU</name>